<reference evidence="2" key="1">
    <citation type="submission" date="2020-04" db="EMBL/GenBank/DDBJ databases">
        <authorList>
            <person name="Alioto T."/>
            <person name="Alioto T."/>
            <person name="Gomez Garrido J."/>
        </authorList>
    </citation>
    <scope>NUCLEOTIDE SEQUENCE</scope>
    <source>
        <strain evidence="2">A484AB</strain>
    </source>
</reference>
<evidence type="ECO:0000313" key="3">
    <source>
        <dbReference type="Proteomes" id="UP001152795"/>
    </source>
</evidence>
<dbReference type="Pfam" id="PF05585">
    <property type="entry name" value="DUF1758"/>
    <property type="match status" value="1"/>
</dbReference>
<feature type="non-terminal residue" evidence="2">
    <location>
        <position position="1"/>
    </location>
</feature>
<proteinExistence type="predicted"/>
<dbReference type="GO" id="GO:0004190">
    <property type="term" value="F:aspartic-type endopeptidase activity"/>
    <property type="evidence" value="ECO:0007669"/>
    <property type="project" value="InterPro"/>
</dbReference>
<dbReference type="InterPro" id="IPR008737">
    <property type="entry name" value="DUF1758"/>
</dbReference>
<dbReference type="OrthoDB" id="5976685at2759"/>
<dbReference type="Gene3D" id="2.40.70.10">
    <property type="entry name" value="Acid Proteases"/>
    <property type="match status" value="1"/>
</dbReference>
<dbReference type="PROSITE" id="PS00141">
    <property type="entry name" value="ASP_PROTEASE"/>
    <property type="match status" value="1"/>
</dbReference>
<gene>
    <name evidence="2" type="ORF">PACLA_8A012732</name>
</gene>
<dbReference type="InterPro" id="IPR001969">
    <property type="entry name" value="Aspartic_peptidase_AS"/>
</dbReference>
<name>A0A7D9EBH1_PARCT</name>
<dbReference type="InterPro" id="IPR021109">
    <property type="entry name" value="Peptidase_aspartic_dom_sf"/>
</dbReference>
<sequence>TLSGITKFLNSSAAAPRVKVRNTNTCIDCCNPHRHVTTFRWKAQLVERRTDFAKCFSTLTWGRFRAYVEIDNLFVMDNVAVLGGVAYQTIDGFEVTGANYNHAVDTLKHRFVFEMKLPPEICGLKQAGQRSAMGNNGVSPKGGMKQTNSYQGKKLNKSAEESLLSTAAALLTEVSQGMNTTKTCDLCKTVGHGTPECPSFAASKRDESTQVLLQTTKANLIVDDQTVPVRALLDSGSQRSYITKKLADRLDLSGPTETFNVSTFGETKPKQRG</sequence>
<protein>
    <submittedName>
        <fullName evidence="2">Y-box factor-like</fullName>
    </submittedName>
</protein>
<evidence type="ECO:0000259" key="1">
    <source>
        <dbReference type="Pfam" id="PF05585"/>
    </source>
</evidence>
<dbReference type="Proteomes" id="UP001152795">
    <property type="component" value="Unassembled WGS sequence"/>
</dbReference>
<keyword evidence="3" id="KW-1185">Reference proteome</keyword>
<dbReference type="GO" id="GO:0006508">
    <property type="term" value="P:proteolysis"/>
    <property type="evidence" value="ECO:0007669"/>
    <property type="project" value="InterPro"/>
</dbReference>
<comment type="caution">
    <text evidence="2">The sequence shown here is derived from an EMBL/GenBank/DDBJ whole genome shotgun (WGS) entry which is preliminary data.</text>
</comment>
<organism evidence="2 3">
    <name type="scientific">Paramuricea clavata</name>
    <name type="common">Red gorgonian</name>
    <name type="synonym">Violescent sea-whip</name>
    <dbReference type="NCBI Taxonomy" id="317549"/>
    <lineage>
        <taxon>Eukaryota</taxon>
        <taxon>Metazoa</taxon>
        <taxon>Cnidaria</taxon>
        <taxon>Anthozoa</taxon>
        <taxon>Octocorallia</taxon>
        <taxon>Malacalcyonacea</taxon>
        <taxon>Plexauridae</taxon>
        <taxon>Paramuricea</taxon>
    </lineage>
</organism>
<feature type="domain" description="DUF1758" evidence="1">
    <location>
        <begin position="232"/>
        <end position="270"/>
    </location>
</feature>
<evidence type="ECO:0000313" key="2">
    <source>
        <dbReference type="EMBL" id="CAB4005138.1"/>
    </source>
</evidence>
<accession>A0A7D9EBH1</accession>
<dbReference type="EMBL" id="CACRXK020005104">
    <property type="protein sequence ID" value="CAB4005138.1"/>
    <property type="molecule type" value="Genomic_DNA"/>
</dbReference>
<dbReference type="AlphaFoldDB" id="A0A7D9EBH1"/>